<keyword evidence="2" id="KW-1185">Reference proteome</keyword>
<evidence type="ECO:0000313" key="1">
    <source>
        <dbReference type="EMBL" id="KAG5449035.1"/>
    </source>
</evidence>
<dbReference type="InParanoid" id="A0A419PDP8"/>
<dbReference type="EMBL" id="NIRI02000042">
    <property type="protein sequence ID" value="KAG5449035.1"/>
    <property type="molecule type" value="Genomic_DNA"/>
</dbReference>
<dbReference type="Proteomes" id="UP000286415">
    <property type="component" value="Unassembled WGS sequence"/>
</dbReference>
<reference evidence="1 2" key="2">
    <citation type="journal article" date="2021" name="Genomics">
        <title>High-quality reference genome for Clonorchis sinensis.</title>
        <authorList>
            <person name="Young N.D."/>
            <person name="Stroehlein A.J."/>
            <person name="Kinkar L."/>
            <person name="Wang T."/>
            <person name="Sohn W.M."/>
            <person name="Chang B.C.H."/>
            <person name="Kaur P."/>
            <person name="Weisz D."/>
            <person name="Dudchenko O."/>
            <person name="Aiden E.L."/>
            <person name="Korhonen P.K."/>
            <person name="Gasser R.B."/>
        </authorList>
    </citation>
    <scope>NUCLEOTIDE SEQUENCE [LARGE SCALE GENOMIC DNA]</scope>
    <source>
        <strain evidence="1">Cs-k2</strain>
    </source>
</reference>
<comment type="caution">
    <text evidence="1">The sequence shown here is derived from an EMBL/GenBank/DDBJ whole genome shotgun (WGS) entry which is preliminary data.</text>
</comment>
<reference evidence="1 2" key="1">
    <citation type="journal article" date="2018" name="Biotechnol. Adv.">
        <title>Improved genomic resources and new bioinformatic workflow for the carcinogenic parasite Clonorchis sinensis: Biotechnological implications.</title>
        <authorList>
            <person name="Wang D."/>
            <person name="Korhonen P.K."/>
            <person name="Gasser R.B."/>
            <person name="Young N.D."/>
        </authorList>
    </citation>
    <scope>NUCLEOTIDE SEQUENCE [LARGE SCALE GENOMIC DNA]</scope>
    <source>
        <strain evidence="1">Cs-k2</strain>
    </source>
</reference>
<dbReference type="AlphaFoldDB" id="A0A419PDP8"/>
<proteinExistence type="predicted"/>
<gene>
    <name evidence="1" type="ORF">CSKR_100311</name>
</gene>
<protein>
    <submittedName>
        <fullName evidence="1">Uncharacterized protein</fullName>
    </submittedName>
</protein>
<evidence type="ECO:0000313" key="2">
    <source>
        <dbReference type="Proteomes" id="UP000286415"/>
    </source>
</evidence>
<sequence>MLVSLSNHVNTAGQTPSQLTSLKPSFSFTNCFSEYTEIRNGLLPALESNAGLSSRQLMQAYEFVLMLKYGTDVIQYDDTACLADPRTVPTYLKLSNIQHIYADLLATTAYLVLNGAAIDGNLRGFEFRRHKHKPCGNTSMAKPFQDSRGALPELLLSTCSSNVVFRMTFPNYNLTS</sequence>
<organism evidence="1 2">
    <name type="scientific">Clonorchis sinensis</name>
    <name type="common">Chinese liver fluke</name>
    <dbReference type="NCBI Taxonomy" id="79923"/>
    <lineage>
        <taxon>Eukaryota</taxon>
        <taxon>Metazoa</taxon>
        <taxon>Spiralia</taxon>
        <taxon>Lophotrochozoa</taxon>
        <taxon>Platyhelminthes</taxon>
        <taxon>Trematoda</taxon>
        <taxon>Digenea</taxon>
        <taxon>Opisthorchiida</taxon>
        <taxon>Opisthorchiata</taxon>
        <taxon>Opisthorchiidae</taxon>
        <taxon>Clonorchis</taxon>
    </lineage>
</organism>
<name>A0A419PDP8_CLOSI</name>
<accession>A0A419PDP8</accession>